<keyword evidence="3" id="KW-1185">Reference proteome</keyword>
<accession>A0A3B0J3Z2</accession>
<dbReference type="OMA" id="MNRVFGT"/>
<evidence type="ECO:0008006" key="4">
    <source>
        <dbReference type="Google" id="ProtNLM"/>
    </source>
</evidence>
<dbReference type="AlphaFoldDB" id="A0A3B0J3Z2"/>
<reference evidence="3" key="1">
    <citation type="submission" date="2018-01" db="EMBL/GenBank/DDBJ databases">
        <authorList>
            <person name="Alioto T."/>
            <person name="Alioto T."/>
        </authorList>
    </citation>
    <scope>NUCLEOTIDE SEQUENCE [LARGE SCALE GENOMIC DNA]</scope>
</reference>
<feature type="chain" id="PRO_5017340322" description="MD-2-related lipid-recognition domain-containing protein" evidence="1">
    <location>
        <begin position="23"/>
        <end position="182"/>
    </location>
</feature>
<proteinExistence type="predicted"/>
<dbReference type="OrthoDB" id="8066187at2759"/>
<name>A0A3B0J3Z2_DROGU</name>
<dbReference type="PANTHER" id="PTHR20898">
    <property type="entry name" value="DAEDALUS ON 3-RELATED-RELATED"/>
    <property type="match status" value="1"/>
</dbReference>
<dbReference type="InterPro" id="IPR010512">
    <property type="entry name" value="DUF1091"/>
</dbReference>
<keyword evidence="1" id="KW-0732">Signal</keyword>
<dbReference type="Pfam" id="PF06477">
    <property type="entry name" value="DUF1091"/>
    <property type="match status" value="1"/>
</dbReference>
<gene>
    <name evidence="2" type="ORF">DGUA_6G001684</name>
</gene>
<dbReference type="PANTHER" id="PTHR20898:SF1">
    <property type="entry name" value="MD-2-RELATED LIPID-RECOGNITION DOMAIN-CONTAINING PROTEIN"/>
    <property type="match status" value="1"/>
</dbReference>
<dbReference type="Proteomes" id="UP000268350">
    <property type="component" value="Unassembled WGS sequence"/>
</dbReference>
<evidence type="ECO:0000313" key="2">
    <source>
        <dbReference type="EMBL" id="SPP74103.1"/>
    </source>
</evidence>
<evidence type="ECO:0000256" key="1">
    <source>
        <dbReference type="SAM" id="SignalP"/>
    </source>
</evidence>
<feature type="signal peptide" evidence="1">
    <location>
        <begin position="1"/>
        <end position="22"/>
    </location>
</feature>
<sequence>MVAGSAQSMLCAFLGLLSVVACDELPMVFRKGNAKFTLETLETSCDGNFVEYFHSVPNAVSLYTFRVVKLAPAFTIDIAVRVRKTKRVMYKVDNVDGCLFLRNPLMNRIFGSVYKRLIVNGSWFSCPIQPGIYFLKNEGSLEMLPSFHPTGRYQVTVQMKMPNSGGPFVMQMMWIYNIVRSQ</sequence>
<protein>
    <recommendedName>
        <fullName evidence="4">MD-2-related lipid-recognition domain-containing protein</fullName>
    </recommendedName>
</protein>
<dbReference type="EMBL" id="OUUW01000001">
    <property type="protein sequence ID" value="SPP74103.1"/>
    <property type="molecule type" value="Genomic_DNA"/>
</dbReference>
<evidence type="ECO:0000313" key="3">
    <source>
        <dbReference type="Proteomes" id="UP000268350"/>
    </source>
</evidence>
<organism evidence="2 3">
    <name type="scientific">Drosophila guanche</name>
    <name type="common">Fruit fly</name>
    <dbReference type="NCBI Taxonomy" id="7266"/>
    <lineage>
        <taxon>Eukaryota</taxon>
        <taxon>Metazoa</taxon>
        <taxon>Ecdysozoa</taxon>
        <taxon>Arthropoda</taxon>
        <taxon>Hexapoda</taxon>
        <taxon>Insecta</taxon>
        <taxon>Pterygota</taxon>
        <taxon>Neoptera</taxon>
        <taxon>Endopterygota</taxon>
        <taxon>Diptera</taxon>
        <taxon>Brachycera</taxon>
        <taxon>Muscomorpha</taxon>
        <taxon>Ephydroidea</taxon>
        <taxon>Drosophilidae</taxon>
        <taxon>Drosophila</taxon>
        <taxon>Sophophora</taxon>
    </lineage>
</organism>